<comment type="subcellular location">
    <subcellularLocation>
        <location evidence="2">Chromosome</location>
        <location evidence="2">Telomere</location>
    </subcellularLocation>
    <subcellularLocation>
        <location evidence="1">Nucleus</location>
    </subcellularLocation>
</comment>
<keyword evidence="11" id="KW-1185">Reference proteome</keyword>
<dbReference type="GO" id="GO:0045740">
    <property type="term" value="P:positive regulation of DNA replication"/>
    <property type="evidence" value="ECO:0007669"/>
    <property type="project" value="TreeGrafter"/>
</dbReference>
<gene>
    <name evidence="10" type="ORF">CHS0354_032624</name>
</gene>
<evidence type="ECO:0000256" key="6">
    <source>
        <dbReference type="ARBA" id="ARBA00022895"/>
    </source>
</evidence>
<keyword evidence="6" id="KW-0779">Telomere</keyword>
<dbReference type="PANTHER" id="PTHR14865:SF2">
    <property type="entry name" value="CST COMPLEX SUBUNIT CTC1"/>
    <property type="match status" value="1"/>
</dbReference>
<proteinExistence type="inferred from homology"/>
<evidence type="ECO:0000256" key="8">
    <source>
        <dbReference type="ARBA" id="ARBA00023242"/>
    </source>
</evidence>
<evidence type="ECO:0000256" key="7">
    <source>
        <dbReference type="ARBA" id="ARBA00023125"/>
    </source>
</evidence>
<sequence length="1227" mass="138383">MAELFIQKLDEQGKQWVREFTSKCSSHLNAGSLDKHAGLSSSDVLKIILSKFSEKDIFQSELVSIRELLSCDTQFQAGLKRENLQENVDGTSSVLSFRKLILIARFLPVESNTTARFLSLQDSTGSIECEISCLAATEGLNQLFSWVYVPTWNLIQNENGQYLEIQQKMLSLETVSQKVPKHIDALPVNEASMFVKKYKSSSGYKKTINIIGEVTAVSEIIRIKDDLLFLANFSCGVNLVIKRKECLYWQKFITPQQTYIFTNLRSTCIKKGATQEMQVLVPWTNSEIMIADQCKVTIITAQEWCSSRGEEIPFELKNANAEFTCPGNQSFVSQEQSSKLVSYQGKITEIVDRALGIFELDNRVRLYVGTVPAKHKFRHLRIGSNITLHNVHHKCTRKTPKIRLYSCMRSCVKVTEFSPLVHRGQVIHSPPYLQDLFFLSGASSSLLDWLKDTRNSLLEKFQAEAGSSGSERMLEFLLHMNFPCQYGALRNQPKAVRNLLQEFLSDEHHCCILSSHQSEKECLEKTFPTLKEILPLMTNESTSGSDHYWKYTIAKELNTGKWVLLAKIFTCPKSGRLKLVDSTGTACIIRHCHDDQGHICSSSCSCDDLELGRSFSCPLIHTCCVGKTVAVKKYSIIKEDFESSPKGLKSGEDCDTPGTETLIYVEFSMIDAVLLCRPESLQDSDVCDRPKRGKKRKHEDEHTTDKSVIRQTSDASDDMHINQARTNIEEQPEMVVCIKCKESLVLESWGPNPEKLRFCAICQVLRTSKVKEIPEEIILLFRGGSVKWYPILIVGCMYRLSGQNFASSLPPSLPVKLIKSAVQRSQAKVCIVMETCVMIQRLLTAVAEVPVSDDIKKISIQEILSSECRKNLVSFECFISARYHCDPELPSQRSGKVQDWKSRTLPDLGVNLLPNKCVKLVGKDVLSSLEMQVYINLERFSYPLGLLPGVHLLFHRVERHVSRNGHVYCNYITISTIEVLCMSSQRHDHQIEADAIQEQIQVISDDSAPKLSLVALWKPPFLDSILQCICHVQKIIKLSLKSVCITCGSLYKRSGCSNRGCTLQNLPKIVARCSFIGEDGTSVAMISCTGLRVQQLLQLSDEEWNTLEETLVESGEVFVQQTRPVNGSSMEKFVYLLCDNPTVKKPWKMILKPKYLRSSQGHPGGHYLDIHSMVLDDFALRAVDTGFGTITTHSLPFIQLECLAMYPIDPAEWALHYLAQLNRAQIG</sequence>
<evidence type="ECO:0000256" key="2">
    <source>
        <dbReference type="ARBA" id="ARBA00004574"/>
    </source>
</evidence>
<dbReference type="AlphaFoldDB" id="A0AAE0T891"/>
<protein>
    <recommendedName>
        <fullName evidence="4">CST complex subunit CTC1</fullName>
    </recommendedName>
</protein>
<dbReference type="GO" id="GO:0003697">
    <property type="term" value="F:single-stranded DNA binding"/>
    <property type="evidence" value="ECO:0007669"/>
    <property type="project" value="InterPro"/>
</dbReference>
<reference evidence="10" key="2">
    <citation type="journal article" date="2021" name="Genome Biol. Evol.">
        <title>Developing a high-quality reference genome for a parasitic bivalve with doubly uniparental inheritance (Bivalvia: Unionida).</title>
        <authorList>
            <person name="Smith C.H."/>
        </authorList>
    </citation>
    <scope>NUCLEOTIDE SEQUENCE</scope>
    <source>
        <strain evidence="10">CHS0354</strain>
        <tissue evidence="10">Mantle</tissue>
    </source>
</reference>
<keyword evidence="5" id="KW-0158">Chromosome</keyword>
<reference evidence="10" key="1">
    <citation type="journal article" date="2021" name="Genome Biol. Evol.">
        <title>A High-Quality Reference Genome for a Parasitic Bivalve with Doubly Uniparental Inheritance (Bivalvia: Unionida).</title>
        <authorList>
            <person name="Smith C.H."/>
        </authorList>
    </citation>
    <scope>NUCLEOTIDE SEQUENCE</scope>
    <source>
        <strain evidence="10">CHS0354</strain>
    </source>
</reference>
<dbReference type="GO" id="GO:0042162">
    <property type="term" value="F:telomeric DNA binding"/>
    <property type="evidence" value="ECO:0007669"/>
    <property type="project" value="TreeGrafter"/>
</dbReference>
<dbReference type="EMBL" id="JAEAOA010001918">
    <property type="protein sequence ID" value="KAK3605667.1"/>
    <property type="molecule type" value="Genomic_DNA"/>
</dbReference>
<evidence type="ECO:0000256" key="1">
    <source>
        <dbReference type="ARBA" id="ARBA00004123"/>
    </source>
</evidence>
<evidence type="ECO:0000313" key="10">
    <source>
        <dbReference type="EMBL" id="KAK3605667.1"/>
    </source>
</evidence>
<accession>A0AAE0T891</accession>
<comment type="caution">
    <text evidence="10">The sequence shown here is derived from an EMBL/GenBank/DDBJ whole genome shotgun (WGS) entry which is preliminary data.</text>
</comment>
<feature type="compositionally biased region" description="Basic and acidic residues" evidence="9">
    <location>
        <begin position="698"/>
        <end position="708"/>
    </location>
</feature>
<name>A0AAE0T891_9BIVA</name>
<dbReference type="GO" id="GO:0010833">
    <property type="term" value="P:telomere maintenance via telomere lengthening"/>
    <property type="evidence" value="ECO:0007669"/>
    <property type="project" value="TreeGrafter"/>
</dbReference>
<evidence type="ECO:0000256" key="5">
    <source>
        <dbReference type="ARBA" id="ARBA00022454"/>
    </source>
</evidence>
<evidence type="ECO:0000256" key="4">
    <source>
        <dbReference type="ARBA" id="ARBA00016175"/>
    </source>
</evidence>
<evidence type="ECO:0000256" key="9">
    <source>
        <dbReference type="SAM" id="MobiDB-lite"/>
    </source>
</evidence>
<dbReference type="InterPro" id="IPR042617">
    <property type="entry name" value="CTC1-like"/>
</dbReference>
<feature type="region of interest" description="Disordered" evidence="9">
    <location>
        <begin position="685"/>
        <end position="715"/>
    </location>
</feature>
<dbReference type="Pfam" id="PF15489">
    <property type="entry name" value="CTC1"/>
    <property type="match status" value="1"/>
</dbReference>
<organism evidence="10 11">
    <name type="scientific">Potamilus streckersoni</name>
    <dbReference type="NCBI Taxonomy" id="2493646"/>
    <lineage>
        <taxon>Eukaryota</taxon>
        <taxon>Metazoa</taxon>
        <taxon>Spiralia</taxon>
        <taxon>Lophotrochozoa</taxon>
        <taxon>Mollusca</taxon>
        <taxon>Bivalvia</taxon>
        <taxon>Autobranchia</taxon>
        <taxon>Heteroconchia</taxon>
        <taxon>Palaeoheterodonta</taxon>
        <taxon>Unionida</taxon>
        <taxon>Unionoidea</taxon>
        <taxon>Unionidae</taxon>
        <taxon>Ambleminae</taxon>
        <taxon>Lampsilini</taxon>
        <taxon>Potamilus</taxon>
    </lineage>
</organism>
<dbReference type="InterPro" id="IPR029156">
    <property type="entry name" value="CTC1"/>
</dbReference>
<keyword evidence="7" id="KW-0238">DNA-binding</keyword>
<dbReference type="Proteomes" id="UP001195483">
    <property type="component" value="Unassembled WGS sequence"/>
</dbReference>
<comment type="similarity">
    <text evidence="3">Belongs to the CTC1 family.</text>
</comment>
<keyword evidence="8" id="KW-0539">Nucleus</keyword>
<evidence type="ECO:0000256" key="3">
    <source>
        <dbReference type="ARBA" id="ARBA00006332"/>
    </source>
</evidence>
<reference evidence="10" key="3">
    <citation type="submission" date="2023-05" db="EMBL/GenBank/DDBJ databases">
        <authorList>
            <person name="Smith C.H."/>
        </authorList>
    </citation>
    <scope>NUCLEOTIDE SEQUENCE</scope>
    <source>
        <strain evidence="10">CHS0354</strain>
        <tissue evidence="10">Mantle</tissue>
    </source>
</reference>
<evidence type="ECO:0000313" key="11">
    <source>
        <dbReference type="Proteomes" id="UP001195483"/>
    </source>
</evidence>
<dbReference type="PANTHER" id="PTHR14865">
    <property type="entry name" value="CST COMPLEX SUBUNIT CTC1"/>
    <property type="match status" value="1"/>
</dbReference>
<dbReference type="GO" id="GO:1990879">
    <property type="term" value="C:CST complex"/>
    <property type="evidence" value="ECO:0007669"/>
    <property type="project" value="TreeGrafter"/>
</dbReference>